<dbReference type="RefSeq" id="WP_034346292.1">
    <property type="nucleotide sequence ID" value="NZ_FZNG01000006.1"/>
</dbReference>
<dbReference type="InterPro" id="IPR004375">
    <property type="entry name" value="NanQ/TabA/YiaL"/>
</dbReference>
<dbReference type="AlphaFoldDB" id="A0A4U8S6J7"/>
<reference evidence="1 2" key="1">
    <citation type="journal article" date="2014" name="Genome Announc.">
        <title>Draft genome sequences of eight enterohepatic helicobacter species isolated from both laboratory and wild rodents.</title>
        <authorList>
            <person name="Sheh A."/>
            <person name="Shen Z."/>
            <person name="Fox J.G."/>
        </authorList>
    </citation>
    <scope>NUCLEOTIDE SEQUENCE [LARGE SCALE GENOMIC DNA]</scope>
    <source>
        <strain evidence="1 2">ATCC 700114</strain>
    </source>
</reference>
<dbReference type="Gene3D" id="2.60.120.370">
    <property type="entry name" value="YhcH/YjgK/YiaL"/>
    <property type="match status" value="1"/>
</dbReference>
<dbReference type="SUPFAM" id="SSF51197">
    <property type="entry name" value="Clavaminate synthase-like"/>
    <property type="match status" value="1"/>
</dbReference>
<gene>
    <name evidence="1" type="ORF">LS81_008325</name>
</gene>
<protein>
    <submittedName>
        <fullName evidence="1">YhcH/YjgK/YiaL family protein</fullName>
    </submittedName>
</protein>
<evidence type="ECO:0000313" key="2">
    <source>
        <dbReference type="Proteomes" id="UP000029878"/>
    </source>
</evidence>
<organism evidence="1 2">
    <name type="scientific">Helicobacter trogontum</name>
    <dbReference type="NCBI Taxonomy" id="50960"/>
    <lineage>
        <taxon>Bacteria</taxon>
        <taxon>Pseudomonadati</taxon>
        <taxon>Campylobacterota</taxon>
        <taxon>Epsilonproteobacteria</taxon>
        <taxon>Campylobacterales</taxon>
        <taxon>Helicobacteraceae</taxon>
        <taxon>Helicobacter</taxon>
    </lineage>
</organism>
<dbReference type="Pfam" id="PF04074">
    <property type="entry name" value="DUF386"/>
    <property type="match status" value="1"/>
</dbReference>
<name>A0A4U8S6J7_9HELI</name>
<proteinExistence type="predicted"/>
<dbReference type="InterPro" id="IPR037012">
    <property type="entry name" value="NanQ/TabA/YiaL_sf"/>
</dbReference>
<dbReference type="GO" id="GO:0005829">
    <property type="term" value="C:cytosol"/>
    <property type="evidence" value="ECO:0007669"/>
    <property type="project" value="TreeGrafter"/>
</dbReference>
<accession>A0A4U8S6J7</accession>
<dbReference type="NCBIfam" id="TIGR00022">
    <property type="entry name" value="YhcH/YjgK/YiaL family protein"/>
    <property type="match status" value="1"/>
</dbReference>
<dbReference type="PANTHER" id="PTHR34986">
    <property type="entry name" value="EVOLVED BETA-GALACTOSIDASE SUBUNIT BETA"/>
    <property type="match status" value="1"/>
</dbReference>
<dbReference type="Proteomes" id="UP000029878">
    <property type="component" value="Unassembled WGS sequence"/>
</dbReference>
<sequence>MAIISKLNNCTWLFCQHEALKQLYVFFEACLQGEYKKQDYKNGIRIDLNCGIFAMLQTYKLKPYKHAFFETHNQYIDFQLTIHGSECFMIGDSKDFRITEAYNEARDLIVYKSNKSAHKILSNKACLCVFFPHDVHAGGLKHKHITNNRVYKVVAKVPKTLLESYLVKSL</sequence>
<dbReference type="OrthoDB" id="6196468at2"/>
<comment type="caution">
    <text evidence="1">The sequence shown here is derived from an EMBL/GenBank/DDBJ whole genome shotgun (WGS) entry which is preliminary data.</text>
</comment>
<dbReference type="EMBL" id="JRPL02000023">
    <property type="protein sequence ID" value="TLD81449.1"/>
    <property type="molecule type" value="Genomic_DNA"/>
</dbReference>
<dbReference type="PANTHER" id="PTHR34986:SF1">
    <property type="entry name" value="PROTEIN YIAL"/>
    <property type="match status" value="1"/>
</dbReference>
<evidence type="ECO:0000313" key="1">
    <source>
        <dbReference type="EMBL" id="TLD81449.1"/>
    </source>
</evidence>